<dbReference type="Proteomes" id="UP000553632">
    <property type="component" value="Unassembled WGS sequence"/>
</dbReference>
<accession>A0A7J6PSG6</accession>
<dbReference type="Proteomes" id="UP000574390">
    <property type="component" value="Unassembled WGS sequence"/>
</dbReference>
<comment type="caution">
    <text evidence="1">The sequence shown here is derived from an EMBL/GenBank/DDBJ whole genome shotgun (WGS) entry which is preliminary data.</text>
</comment>
<dbReference type="AlphaFoldDB" id="A0A7J6PSG6"/>
<name>A0A7J6PSG6_PEROL</name>
<feature type="non-terminal residue" evidence="1">
    <location>
        <position position="172"/>
    </location>
</feature>
<evidence type="ECO:0000313" key="2">
    <source>
        <dbReference type="EMBL" id="KAF4745751.1"/>
    </source>
</evidence>
<keyword evidence="3" id="KW-1185">Reference proteome</keyword>
<evidence type="ECO:0000313" key="1">
    <source>
        <dbReference type="EMBL" id="KAF4698963.1"/>
    </source>
</evidence>
<organism evidence="1 4">
    <name type="scientific">Perkinsus olseni</name>
    <name type="common">Perkinsus atlanticus</name>
    <dbReference type="NCBI Taxonomy" id="32597"/>
    <lineage>
        <taxon>Eukaryota</taxon>
        <taxon>Sar</taxon>
        <taxon>Alveolata</taxon>
        <taxon>Perkinsozoa</taxon>
        <taxon>Perkinsea</taxon>
        <taxon>Perkinsida</taxon>
        <taxon>Perkinsidae</taxon>
        <taxon>Perkinsus</taxon>
    </lineage>
</organism>
<protein>
    <submittedName>
        <fullName evidence="1">Uncharacterized protein</fullName>
    </submittedName>
</protein>
<evidence type="ECO:0000313" key="3">
    <source>
        <dbReference type="Proteomes" id="UP000553632"/>
    </source>
</evidence>
<gene>
    <name evidence="1" type="ORF">FOZ62_002462</name>
    <name evidence="2" type="ORF">FOZ63_019802</name>
</gene>
<dbReference type="EMBL" id="JABANO010010073">
    <property type="protein sequence ID" value="KAF4745751.1"/>
    <property type="molecule type" value="Genomic_DNA"/>
</dbReference>
<proteinExistence type="predicted"/>
<dbReference type="EMBL" id="JABANM010034847">
    <property type="protein sequence ID" value="KAF4698963.1"/>
    <property type="molecule type" value="Genomic_DNA"/>
</dbReference>
<reference evidence="3 4" key="1">
    <citation type="submission" date="2020-04" db="EMBL/GenBank/DDBJ databases">
        <title>Perkinsus olseni comparative genomics.</title>
        <authorList>
            <person name="Bogema D.R."/>
        </authorList>
    </citation>
    <scope>NUCLEOTIDE SEQUENCE [LARGE SCALE GENOMIC DNA]</scope>
    <source>
        <strain evidence="1">ATCC PRA-205</strain>
        <strain evidence="2 3">ATCC PRA-207</strain>
    </source>
</reference>
<sequence>SSNQMAEQAKIYFATLYFNPRDERQKILRGSTCSNDVASLQKNMWQKVTGDINERFGLSYTVKQVKAMRDAMTKVVGRASAVYRQRLASLPTGGGDPIPTFDPEGCNEPWFLAISGFVFESPRFGGIASGLEAGVEPTDDLGPTLSYKQMCHYRDPLRSSKMARRALSPMYS</sequence>
<evidence type="ECO:0000313" key="4">
    <source>
        <dbReference type="Proteomes" id="UP000574390"/>
    </source>
</evidence>